<dbReference type="AlphaFoldDB" id="J3MG42"/>
<evidence type="ECO:0000313" key="2">
    <source>
        <dbReference type="Proteomes" id="UP000006038"/>
    </source>
</evidence>
<proteinExistence type="predicted"/>
<dbReference type="GeneID" id="107304454"/>
<dbReference type="KEGG" id="obr:107304454"/>
<dbReference type="eggNOG" id="ENOG502R3UW">
    <property type="taxonomic scope" value="Eukaryota"/>
</dbReference>
<dbReference type="OrthoDB" id="687839at2759"/>
<reference evidence="1" key="2">
    <citation type="submission" date="2013-04" db="UniProtKB">
        <authorList>
            <consortium name="EnsemblPlants"/>
        </authorList>
    </citation>
    <scope>IDENTIFICATION</scope>
</reference>
<dbReference type="HOGENOM" id="CLU_188669_0_0_1"/>
<evidence type="ECO:0000313" key="1">
    <source>
        <dbReference type="EnsemblPlants" id="OB06G29860.1"/>
    </source>
</evidence>
<organism evidence="1">
    <name type="scientific">Oryza brachyantha</name>
    <name type="common">malo sina</name>
    <dbReference type="NCBI Taxonomy" id="4533"/>
    <lineage>
        <taxon>Eukaryota</taxon>
        <taxon>Viridiplantae</taxon>
        <taxon>Streptophyta</taxon>
        <taxon>Embryophyta</taxon>
        <taxon>Tracheophyta</taxon>
        <taxon>Spermatophyta</taxon>
        <taxon>Magnoliopsida</taxon>
        <taxon>Liliopsida</taxon>
        <taxon>Poales</taxon>
        <taxon>Poaceae</taxon>
        <taxon>BOP clade</taxon>
        <taxon>Oryzoideae</taxon>
        <taxon>Oryzeae</taxon>
        <taxon>Oryzinae</taxon>
        <taxon>Oryza</taxon>
    </lineage>
</organism>
<dbReference type="Gramene" id="OB06G29860.1">
    <property type="protein sequence ID" value="OB06G29860.1"/>
    <property type="gene ID" value="OB06G29860"/>
</dbReference>
<keyword evidence="2" id="KW-1185">Reference proteome</keyword>
<name>J3MG42_ORYBR</name>
<reference evidence="1" key="1">
    <citation type="journal article" date="2013" name="Nat. Commun.">
        <title>Whole-genome sequencing of Oryza brachyantha reveals mechanisms underlying Oryza genome evolution.</title>
        <authorList>
            <person name="Chen J."/>
            <person name="Huang Q."/>
            <person name="Gao D."/>
            <person name="Wang J."/>
            <person name="Lang Y."/>
            <person name="Liu T."/>
            <person name="Li B."/>
            <person name="Bai Z."/>
            <person name="Luis Goicoechea J."/>
            <person name="Liang C."/>
            <person name="Chen C."/>
            <person name="Zhang W."/>
            <person name="Sun S."/>
            <person name="Liao Y."/>
            <person name="Zhang X."/>
            <person name="Yang L."/>
            <person name="Song C."/>
            <person name="Wang M."/>
            <person name="Shi J."/>
            <person name="Liu G."/>
            <person name="Liu J."/>
            <person name="Zhou H."/>
            <person name="Zhou W."/>
            <person name="Yu Q."/>
            <person name="An N."/>
            <person name="Chen Y."/>
            <person name="Cai Q."/>
            <person name="Wang B."/>
            <person name="Liu B."/>
            <person name="Min J."/>
            <person name="Huang Y."/>
            <person name="Wu H."/>
            <person name="Li Z."/>
            <person name="Zhang Y."/>
            <person name="Yin Y."/>
            <person name="Song W."/>
            <person name="Jiang J."/>
            <person name="Jackson S.A."/>
            <person name="Wing R.A."/>
            <person name="Wang J."/>
            <person name="Chen M."/>
        </authorList>
    </citation>
    <scope>NUCLEOTIDE SEQUENCE [LARGE SCALE GENOMIC DNA]</scope>
    <source>
        <strain evidence="1">cv. IRGC 101232</strain>
    </source>
</reference>
<accession>J3MG42</accession>
<protein>
    <submittedName>
        <fullName evidence="1">Uncharacterized protein</fullName>
    </submittedName>
</protein>
<dbReference type="OMA" id="FVMSIDM"/>
<dbReference type="EnsemblPlants" id="OB06G29860.1">
    <property type="protein sequence ID" value="OB06G29860.1"/>
    <property type="gene ID" value="OB06G29860"/>
</dbReference>
<sequence>MAGRQQQQPRLRVIFTLVVACIVLATTATVSDARLLKRMERDGDASSSSSSAVVESPAVDLQTIVGSTEGDVDDGAGAGGPVGLRWLKSIRVDRLGGIKDSGPSPGAGH</sequence>
<dbReference type="Proteomes" id="UP000006038">
    <property type="component" value="Chromosome 6"/>
</dbReference>